<accession>A0A6J4UJS0</accession>
<feature type="non-terminal residue" evidence="2">
    <location>
        <position position="1"/>
    </location>
</feature>
<gene>
    <name evidence="2" type="ORF">AVDCRST_MAG73-3093</name>
</gene>
<proteinExistence type="predicted"/>
<feature type="region of interest" description="Disordered" evidence="1">
    <location>
        <begin position="68"/>
        <end position="160"/>
    </location>
</feature>
<evidence type="ECO:0000256" key="1">
    <source>
        <dbReference type="SAM" id="MobiDB-lite"/>
    </source>
</evidence>
<feature type="non-terminal residue" evidence="2">
    <location>
        <position position="267"/>
    </location>
</feature>
<reference evidence="2" key="1">
    <citation type="submission" date="2020-02" db="EMBL/GenBank/DDBJ databases">
        <authorList>
            <person name="Meier V. D."/>
        </authorList>
    </citation>
    <scope>NUCLEOTIDE SEQUENCE</scope>
    <source>
        <strain evidence="2">AVDCRST_MAG73</strain>
    </source>
</reference>
<protein>
    <submittedName>
        <fullName evidence="2">Efflux ABC transporter, permease protein</fullName>
    </submittedName>
</protein>
<sequence length="267" mass="28607">DAGDGALAPVDRGSGARPSRLSRLVPAAIVQHVAALLRRVGRGRPHVPSGGQAGWVATGRSRLSLRVERGRDWRRPLPRQRSGRVSGPDPAGRFRPGIDPPGQRLRPGLGGRSAAGPAGPGAKRADRLRVRAGRPRRGVDRRSVAVPAGRRRQRRRRFRRLVRPRSDALLLDDPGAGGGQRLHLRRRDAVPVSAPPVRRLAPPLVPVRDPGRIGDLRAVALPSGQTRPARPARLAPLHRPIGLRVVRRRGGVAVAGRGAALPEHGVV</sequence>
<evidence type="ECO:0000313" key="2">
    <source>
        <dbReference type="EMBL" id="CAA9552764.1"/>
    </source>
</evidence>
<feature type="compositionally biased region" description="Basic residues" evidence="1">
    <location>
        <begin position="149"/>
        <end position="160"/>
    </location>
</feature>
<dbReference type="EMBL" id="CADCWE010000201">
    <property type="protein sequence ID" value="CAA9552764.1"/>
    <property type="molecule type" value="Genomic_DNA"/>
</dbReference>
<dbReference type="AlphaFoldDB" id="A0A6J4UJS0"/>
<name>A0A6J4UJS0_9BACT</name>
<organism evidence="2">
    <name type="scientific">uncultured Thermomicrobiales bacterium</name>
    <dbReference type="NCBI Taxonomy" id="1645740"/>
    <lineage>
        <taxon>Bacteria</taxon>
        <taxon>Pseudomonadati</taxon>
        <taxon>Thermomicrobiota</taxon>
        <taxon>Thermomicrobia</taxon>
        <taxon>Thermomicrobiales</taxon>
        <taxon>environmental samples</taxon>
    </lineage>
</organism>